<evidence type="ECO:0000313" key="1">
    <source>
        <dbReference type="EMBL" id="AXV07263.1"/>
    </source>
</evidence>
<evidence type="ECO:0000313" key="2">
    <source>
        <dbReference type="Proteomes" id="UP000264006"/>
    </source>
</evidence>
<keyword evidence="2" id="KW-1185">Reference proteome</keyword>
<accession>A0A346XYG6</accession>
<dbReference type="OrthoDB" id="5188825at2"/>
<dbReference type="AlphaFoldDB" id="A0A346XYG6"/>
<dbReference type="KEGG" id="euz:DVS28_a2583"/>
<reference evidence="1 2" key="1">
    <citation type="submission" date="2018-09" db="EMBL/GenBank/DDBJ databases">
        <title>Complete genome sequence of Euzebya sp. DY32-46 isolated from seawater of Pacific Ocean.</title>
        <authorList>
            <person name="Xu L."/>
            <person name="Wu Y.-H."/>
            <person name="Xu X.-W."/>
        </authorList>
    </citation>
    <scope>NUCLEOTIDE SEQUENCE [LARGE SCALE GENOMIC DNA]</scope>
    <source>
        <strain evidence="1 2">DY32-46</strain>
    </source>
</reference>
<dbReference type="RefSeq" id="WP_114591779.1">
    <property type="nucleotide sequence ID" value="NZ_CP031165.1"/>
</dbReference>
<dbReference type="Proteomes" id="UP000264006">
    <property type="component" value="Chromosome"/>
</dbReference>
<dbReference type="EMBL" id="CP031165">
    <property type="protein sequence ID" value="AXV07263.1"/>
    <property type="molecule type" value="Genomic_DNA"/>
</dbReference>
<sequence>MTTIKATCPTCGEVALTPDDIELRVDQDRTEGSFYGFECPRCTAQVRKPADERVVRLLVSGGVPALPVEDEPVRVKLSERFDHPRITHDDLLDFHQVLQDESWFERLLIDAA</sequence>
<protein>
    <submittedName>
        <fullName evidence="1">Uncharacterized protein</fullName>
    </submittedName>
</protein>
<proteinExistence type="predicted"/>
<name>A0A346XYG6_9ACTN</name>
<organism evidence="1 2">
    <name type="scientific">Euzebya pacifica</name>
    <dbReference type="NCBI Taxonomy" id="1608957"/>
    <lineage>
        <taxon>Bacteria</taxon>
        <taxon>Bacillati</taxon>
        <taxon>Actinomycetota</taxon>
        <taxon>Nitriliruptoria</taxon>
        <taxon>Euzebyales</taxon>
    </lineage>
</organism>
<gene>
    <name evidence="1" type="ORF">DVS28_a2583</name>
</gene>